<evidence type="ECO:0000256" key="1">
    <source>
        <dbReference type="SAM" id="MobiDB-lite"/>
    </source>
</evidence>
<reference evidence="2" key="1">
    <citation type="submission" date="2022-08" db="UniProtKB">
        <authorList>
            <consortium name="EnsemblMetazoa"/>
        </authorList>
    </citation>
    <scope>IDENTIFICATION</scope>
</reference>
<accession>A0A8W7PYB0</accession>
<sequence length="284" mass="28713">MTVNDFDLVDPPGLPESFDLSSRLPSPSECCGLGFGDVSCVCGSFGPLKLIRLPLGGLALLALAVPPAPPFTVLGAPDAGGSVAAAAIPRSGRGTLAPEPAIPLAAAALVVEALVVEPLVPEQTVGFEIGVRVLVLVHQGQRFRGWPTSALTSVSSAKSGPATATGLEQTGEEESLQDGPDTPTPGCSPFDSAPVPLAAVGPVATASGLPAKSSLARVRGIQIGERLGPVPAPPPLPAVPTVPLPTGPSGSGKSPVAHRLPLSNAFRDWLPLARLMHLMSNLFT</sequence>
<dbReference type="Proteomes" id="UP000075882">
    <property type="component" value="Unassembled WGS sequence"/>
</dbReference>
<name>A0A8W7PYB0_ANOCL</name>
<organism evidence="2">
    <name type="scientific">Anopheles coluzzii</name>
    <name type="common">African malaria mosquito</name>
    <dbReference type="NCBI Taxonomy" id="1518534"/>
    <lineage>
        <taxon>Eukaryota</taxon>
        <taxon>Metazoa</taxon>
        <taxon>Ecdysozoa</taxon>
        <taxon>Arthropoda</taxon>
        <taxon>Hexapoda</taxon>
        <taxon>Insecta</taxon>
        <taxon>Pterygota</taxon>
        <taxon>Neoptera</taxon>
        <taxon>Endopterygota</taxon>
        <taxon>Diptera</taxon>
        <taxon>Nematocera</taxon>
        <taxon>Culicoidea</taxon>
        <taxon>Culicidae</taxon>
        <taxon>Anophelinae</taxon>
        <taxon>Anopheles</taxon>
    </lineage>
</organism>
<dbReference type="EnsemblMetazoa" id="ACOM040065-RA">
    <property type="protein sequence ID" value="ACOM040065-PA.1"/>
    <property type="gene ID" value="ACOM040065"/>
</dbReference>
<feature type="region of interest" description="Disordered" evidence="1">
    <location>
        <begin position="150"/>
        <end position="193"/>
    </location>
</feature>
<evidence type="ECO:0000313" key="2">
    <source>
        <dbReference type="EnsemblMetazoa" id="ACOM040065-PA.1"/>
    </source>
</evidence>
<protein>
    <submittedName>
        <fullName evidence="2">Uncharacterized protein</fullName>
    </submittedName>
</protein>
<proteinExistence type="predicted"/>
<dbReference type="AlphaFoldDB" id="A0A8W7PYB0"/>